<feature type="region of interest" description="Disordered" evidence="1">
    <location>
        <begin position="45"/>
        <end position="65"/>
    </location>
</feature>
<feature type="compositionally biased region" description="Acidic residues" evidence="1">
    <location>
        <begin position="53"/>
        <end position="65"/>
    </location>
</feature>
<evidence type="ECO:0000313" key="2">
    <source>
        <dbReference type="EMBL" id="ROV88589.1"/>
    </source>
</evidence>
<protein>
    <submittedName>
        <fullName evidence="2">Uncharacterized protein</fullName>
    </submittedName>
</protein>
<keyword evidence="3" id="KW-1185">Reference proteome</keyword>
<organism evidence="2 3">
    <name type="scientific">Cytospora chrysosperma</name>
    <name type="common">Cytospora canker fungus</name>
    <name type="synonym">Sphaeria chrysosperma</name>
    <dbReference type="NCBI Taxonomy" id="252740"/>
    <lineage>
        <taxon>Eukaryota</taxon>
        <taxon>Fungi</taxon>
        <taxon>Dikarya</taxon>
        <taxon>Ascomycota</taxon>
        <taxon>Pezizomycotina</taxon>
        <taxon>Sordariomycetes</taxon>
        <taxon>Sordariomycetidae</taxon>
        <taxon>Diaporthales</taxon>
        <taxon>Cytosporaceae</taxon>
        <taxon>Cytospora</taxon>
    </lineage>
</organism>
<dbReference type="Proteomes" id="UP000284375">
    <property type="component" value="Unassembled WGS sequence"/>
</dbReference>
<evidence type="ECO:0000256" key="1">
    <source>
        <dbReference type="SAM" id="MobiDB-lite"/>
    </source>
</evidence>
<accession>A0A423VCH6</accession>
<feature type="compositionally biased region" description="Low complexity" evidence="1">
    <location>
        <begin position="13"/>
        <end position="24"/>
    </location>
</feature>
<gene>
    <name evidence="2" type="ORF">VSDG_09150</name>
</gene>
<dbReference type="EMBL" id="LJZO01000065">
    <property type="protein sequence ID" value="ROV88589.1"/>
    <property type="molecule type" value="Genomic_DNA"/>
</dbReference>
<dbReference type="AlphaFoldDB" id="A0A423VCH6"/>
<name>A0A423VCH6_CYTCH</name>
<sequence>MALVCITPTLFSGAGRQANGAGQNEQLGKDARDQTLDVSTFLILGETRKEAKEEEEEEDDDAEGQ</sequence>
<proteinExistence type="predicted"/>
<comment type="caution">
    <text evidence="2">The sequence shown here is derived from an EMBL/GenBank/DDBJ whole genome shotgun (WGS) entry which is preliminary data.</text>
</comment>
<reference evidence="2 3" key="1">
    <citation type="submission" date="2015-09" db="EMBL/GenBank/DDBJ databases">
        <title>Host preference determinants of Valsa canker pathogens revealed by comparative genomics.</title>
        <authorList>
            <person name="Yin Z."/>
            <person name="Huang L."/>
        </authorList>
    </citation>
    <scope>NUCLEOTIDE SEQUENCE [LARGE SCALE GENOMIC DNA]</scope>
    <source>
        <strain evidence="2 3">YSFL</strain>
    </source>
</reference>
<evidence type="ECO:0000313" key="3">
    <source>
        <dbReference type="Proteomes" id="UP000284375"/>
    </source>
</evidence>
<feature type="region of interest" description="Disordered" evidence="1">
    <location>
        <begin position="13"/>
        <end position="33"/>
    </location>
</feature>